<keyword evidence="1" id="KW-0479">Metal-binding</keyword>
<dbReference type="Pfam" id="PF02891">
    <property type="entry name" value="zf-MIZ"/>
    <property type="match status" value="1"/>
</dbReference>
<dbReference type="PANTHER" id="PTHR10782:SF4">
    <property type="entry name" value="TONALLI, ISOFORM E"/>
    <property type="match status" value="1"/>
</dbReference>
<dbReference type="GO" id="GO:0016925">
    <property type="term" value="P:protein sumoylation"/>
    <property type="evidence" value="ECO:0007669"/>
    <property type="project" value="TreeGrafter"/>
</dbReference>
<dbReference type="GO" id="GO:0061665">
    <property type="term" value="F:SUMO ligase activity"/>
    <property type="evidence" value="ECO:0007669"/>
    <property type="project" value="TreeGrafter"/>
</dbReference>
<keyword evidence="3" id="KW-0862">Zinc</keyword>
<dbReference type="PANTHER" id="PTHR10782">
    <property type="entry name" value="ZINC FINGER MIZ DOMAIN-CONTAINING PROTEIN"/>
    <property type="match status" value="1"/>
</dbReference>
<evidence type="ECO:0000256" key="1">
    <source>
        <dbReference type="ARBA" id="ARBA00022723"/>
    </source>
</evidence>
<name>A0A5N6QJV4_9ROSI</name>
<keyword evidence="2 4" id="KW-0863">Zinc-finger</keyword>
<feature type="domain" description="SP-RING-type" evidence="6">
    <location>
        <begin position="324"/>
        <end position="405"/>
    </location>
</feature>
<dbReference type="InterPro" id="IPR013083">
    <property type="entry name" value="Znf_RING/FYVE/PHD"/>
</dbReference>
<dbReference type="Proteomes" id="UP000327013">
    <property type="component" value="Chromosome 1"/>
</dbReference>
<evidence type="ECO:0000313" key="7">
    <source>
        <dbReference type="EMBL" id="KAE7999435.1"/>
    </source>
</evidence>
<dbReference type="Gene3D" id="3.30.40.10">
    <property type="entry name" value="Zinc/RING finger domain, C3HC4 (zinc finger)"/>
    <property type="match status" value="1"/>
</dbReference>
<gene>
    <name evidence="7" type="ORF">FH972_003868</name>
</gene>
<protein>
    <recommendedName>
        <fullName evidence="6">SP-RING-type domain-containing protein</fullName>
    </recommendedName>
</protein>
<proteinExistence type="predicted"/>
<accession>A0A5N6QJV4</accession>
<dbReference type="EMBL" id="CM017321">
    <property type="protein sequence ID" value="KAE7999435.1"/>
    <property type="molecule type" value="Genomic_DNA"/>
</dbReference>
<evidence type="ECO:0000256" key="2">
    <source>
        <dbReference type="ARBA" id="ARBA00022771"/>
    </source>
</evidence>
<evidence type="ECO:0000256" key="5">
    <source>
        <dbReference type="SAM" id="MobiDB-lite"/>
    </source>
</evidence>
<dbReference type="CDD" id="cd16650">
    <property type="entry name" value="SP-RING_PIAS-like"/>
    <property type="match status" value="1"/>
</dbReference>
<dbReference type="AlphaFoldDB" id="A0A5N6QJV4"/>
<dbReference type="GO" id="GO:0000785">
    <property type="term" value="C:chromatin"/>
    <property type="evidence" value="ECO:0007669"/>
    <property type="project" value="TreeGrafter"/>
</dbReference>
<feature type="compositionally biased region" description="Polar residues" evidence="5">
    <location>
        <begin position="1"/>
        <end position="14"/>
    </location>
</feature>
<dbReference type="GO" id="GO:0008270">
    <property type="term" value="F:zinc ion binding"/>
    <property type="evidence" value="ECO:0007669"/>
    <property type="project" value="UniProtKB-KW"/>
</dbReference>
<sequence length="936" mass="101228">MSLFLSSTKASAPSNHIERVREESGAMQSRTEGLVGASLGGGPSERCSTASFLVGRLAGLLAMHIRSGHLSDPSAFSDLCFSLAKGIDYAVATNEVPLKAQDLPILVKQVYKHQDNSSLQAAVMALMISVKNACMIGWFQKQDADDLLTLAKEIGKTFSNTEDICIEPSYALPSISKIMSRFYPCIKMGHILASLEIKAGYRTIVSDFHILKKMVVPMPKQIGLFVAHMDNMDTSSCIVTPPQANFLFNGKGVQGRNNVSMDTGPQLPTNITAMLKYGVNLFQAVGQFNGNYLIVIAVMSMMSSTSETPALQDYVQPVVASLDSNSEIIEGPSCVSLNCPISHKRIKTPVKGHLCKHYQCFDYENFIEMNSRRPSWRCPLCNQSICHPDIRIDQDMAKILGEVAETVVDVIISADGSWVAVLENEDHTDQTGHETKSCQQERPQQCDGLSSVPAEVVDLTMKEANASDAMRVSECTGEQHFLDYPPCFSVSRNLVQTDVRNSDRVDKNGSTQIEENICSRIPSSVSAAPQCPIDGTSLWAGHVTAGISKFSSCNSMLSPVSTNAASPVLNESVYANGKTVPLSLLQSQLLGPTYLQSQQFGFGRSNIRNENGMLPSVAINAGRTSTAPQASVSSSFEQMALNSLMLNSTSSANYQSTPFMVSHMNGYYASHGGMDRGQQLLRPFASSASLSDMALPSMRDYSSTQNWDVNKHHCISGQAVQQAASFPAQGLGAYHISSRSSSAHKNLLQSKAPHPRITSAMTQPQNIVHSTFHAQPVQFQQGDGSGNGMVNVDSTKIHHGTASQLMAQMSRTPSFVPVQLQQSRKDSSLPPSTAGKRLRTTSEWRGSVGETIQPFFPADSSKTLASAQNWQPSGRMRGSLTGETYAAAFNQFMLQPTQSAQFSQTSSGLMSTPHGAMQMQGLASSSANARVNLQAQ</sequence>
<keyword evidence="8" id="KW-1185">Reference proteome</keyword>
<dbReference type="PROSITE" id="PS51044">
    <property type="entry name" value="ZF_SP_RING"/>
    <property type="match status" value="1"/>
</dbReference>
<reference evidence="7 8" key="1">
    <citation type="submission" date="2019-06" db="EMBL/GenBank/DDBJ databases">
        <title>A chromosomal-level reference genome of Carpinus fangiana (Coryloideae, Betulaceae).</title>
        <authorList>
            <person name="Yang X."/>
            <person name="Wang Z."/>
            <person name="Zhang L."/>
            <person name="Hao G."/>
            <person name="Liu J."/>
            <person name="Yang Y."/>
        </authorList>
    </citation>
    <scope>NUCLEOTIDE SEQUENCE [LARGE SCALE GENOMIC DNA]</scope>
    <source>
        <strain evidence="7">Cfa_2016G</strain>
        <tissue evidence="7">Leaf</tissue>
    </source>
</reference>
<evidence type="ECO:0000259" key="6">
    <source>
        <dbReference type="PROSITE" id="PS51044"/>
    </source>
</evidence>
<dbReference type="OrthoDB" id="10263264at2759"/>
<feature type="region of interest" description="Disordered" evidence="5">
    <location>
        <begin position="1"/>
        <end position="29"/>
    </location>
</feature>
<evidence type="ECO:0000313" key="8">
    <source>
        <dbReference type="Proteomes" id="UP000327013"/>
    </source>
</evidence>
<organism evidence="7 8">
    <name type="scientific">Carpinus fangiana</name>
    <dbReference type="NCBI Taxonomy" id="176857"/>
    <lineage>
        <taxon>Eukaryota</taxon>
        <taxon>Viridiplantae</taxon>
        <taxon>Streptophyta</taxon>
        <taxon>Embryophyta</taxon>
        <taxon>Tracheophyta</taxon>
        <taxon>Spermatophyta</taxon>
        <taxon>Magnoliopsida</taxon>
        <taxon>eudicotyledons</taxon>
        <taxon>Gunneridae</taxon>
        <taxon>Pentapetalae</taxon>
        <taxon>rosids</taxon>
        <taxon>fabids</taxon>
        <taxon>Fagales</taxon>
        <taxon>Betulaceae</taxon>
        <taxon>Carpinus</taxon>
    </lineage>
</organism>
<evidence type="ECO:0000256" key="3">
    <source>
        <dbReference type="ARBA" id="ARBA00022833"/>
    </source>
</evidence>
<evidence type="ECO:0000256" key="4">
    <source>
        <dbReference type="PROSITE-ProRule" id="PRU00452"/>
    </source>
</evidence>
<dbReference type="InterPro" id="IPR004181">
    <property type="entry name" value="Znf_MIZ"/>
</dbReference>